<organism evidence="1 2">
    <name type="scientific">Candidatus Methanofastidiosum methylothiophilum</name>
    <dbReference type="NCBI Taxonomy" id="1705564"/>
    <lineage>
        <taxon>Archaea</taxon>
        <taxon>Methanobacteriati</taxon>
        <taxon>Methanobacteriota</taxon>
        <taxon>Stenosarchaea group</taxon>
        <taxon>Candidatus Methanofastidiosia</taxon>
        <taxon>Candidatus Methanofastidiosales</taxon>
        <taxon>Candidatus Methanofastidiosaceae</taxon>
        <taxon>Candidatus Methanofastidiosum</taxon>
    </lineage>
</organism>
<dbReference type="Proteomes" id="UP000075578">
    <property type="component" value="Unassembled WGS sequence"/>
</dbReference>
<proteinExistence type="predicted"/>
<comment type="caution">
    <text evidence="1">The sequence shown here is derived from an EMBL/GenBank/DDBJ whole genome shotgun (WGS) entry which is preliminary data.</text>
</comment>
<sequence length="325" mass="38347">MHIPKIIMIEGITGSGKSNLAQWITLNLMKNNIDCRWYFERETSNPVAPVNVIDSLLLSSIEKWKHFVNNDDMKNITTIFDGRLFHLSIHDALRKGMDSEKIIEQMSAMKYLFQGTDSCLVYMTTDRIKELFSNTFEERNLEDWYVQQAEEADFCIKNQYKGVNAVYQLYSEVDRIQKILFEQMDIKKIEINLTLLNWEHESDMILKKLGITKKIDRKIDLNIYKPIIGKYKVRFGDKDIITNIKEWNNQIIVENHPYIVFPGFEQVLKLIPFSKNILIPRGHPLQFVFYENSDGKIIHFKQEGLYSDFQLLNKSMIIQEPFIKM</sequence>
<reference evidence="1 2" key="1">
    <citation type="journal article" date="2016" name="ISME J.">
        <title>Chasing the elusive Euryarchaeota class WSA2: genomes reveal a uniquely fastidious methyl-reducing methanogen.</title>
        <authorList>
            <person name="Nobu M.K."/>
            <person name="Narihiro T."/>
            <person name="Kuroda K."/>
            <person name="Mei R."/>
            <person name="Liu W.T."/>
        </authorList>
    </citation>
    <scope>NUCLEOTIDE SEQUENCE [LARGE SCALE GENOMIC DNA]</scope>
    <source>
        <strain evidence="1">U1lsi0528_Bin089</strain>
    </source>
</reference>
<evidence type="ECO:0000313" key="2">
    <source>
        <dbReference type="Proteomes" id="UP000075578"/>
    </source>
</evidence>
<dbReference type="SUPFAM" id="SSF52540">
    <property type="entry name" value="P-loop containing nucleoside triphosphate hydrolases"/>
    <property type="match status" value="1"/>
</dbReference>
<dbReference type="AlphaFoldDB" id="A0A150IPR8"/>
<dbReference type="EMBL" id="LNGD01000180">
    <property type="protein sequence ID" value="KYC46805.1"/>
    <property type="molecule type" value="Genomic_DNA"/>
</dbReference>
<name>A0A150IPR8_9EURY</name>
<protein>
    <submittedName>
        <fullName evidence="1">Uncharacterized protein</fullName>
    </submittedName>
</protein>
<dbReference type="InterPro" id="IPR027417">
    <property type="entry name" value="P-loop_NTPase"/>
</dbReference>
<gene>
    <name evidence="1" type="ORF">AMQ74_01752</name>
</gene>
<accession>A0A150IPR8</accession>
<evidence type="ECO:0000313" key="1">
    <source>
        <dbReference type="EMBL" id="KYC46805.1"/>
    </source>
</evidence>